<dbReference type="InterPro" id="IPR036412">
    <property type="entry name" value="HAD-like_sf"/>
</dbReference>
<evidence type="ECO:0000313" key="1">
    <source>
        <dbReference type="EMBL" id="MCQ4119319.1"/>
    </source>
</evidence>
<protein>
    <submittedName>
        <fullName evidence="1">Uncharacterized protein</fullName>
    </submittedName>
</protein>
<dbReference type="SUPFAM" id="SSF56784">
    <property type="entry name" value="HAD-like"/>
    <property type="match status" value="1"/>
</dbReference>
<gene>
    <name evidence="1" type="ORF">NOF53_09060</name>
</gene>
<name>A0ABT1QAL9_9NOCA</name>
<reference evidence="1 2" key="1">
    <citation type="submission" date="2022-07" db="EMBL/GenBank/DDBJ databases">
        <title>Degradation activity of malathion, p-nitrophenol and potential low-temperature adaptation strategy of Rhodococcus sp. FXJ9.536.</title>
        <authorList>
            <person name="Huang J."/>
            <person name="Huang Y."/>
        </authorList>
    </citation>
    <scope>NUCLEOTIDE SEQUENCE [LARGE SCALE GENOMIC DNA]</scope>
    <source>
        <strain evidence="1 2">FXJ9.536</strain>
    </source>
</reference>
<dbReference type="RefSeq" id="WP_255967464.1">
    <property type="nucleotide sequence ID" value="NZ_JANFQF010000006.1"/>
</dbReference>
<accession>A0ABT1QAL9</accession>
<dbReference type="InterPro" id="IPR023214">
    <property type="entry name" value="HAD_sf"/>
</dbReference>
<proteinExistence type="predicted"/>
<keyword evidence="2" id="KW-1185">Reference proteome</keyword>
<organism evidence="1 2">
    <name type="scientific">Rhodococcus tibetensis</name>
    <dbReference type="NCBI Taxonomy" id="2965064"/>
    <lineage>
        <taxon>Bacteria</taxon>
        <taxon>Bacillati</taxon>
        <taxon>Actinomycetota</taxon>
        <taxon>Actinomycetes</taxon>
        <taxon>Mycobacteriales</taxon>
        <taxon>Nocardiaceae</taxon>
        <taxon>Rhodococcus</taxon>
    </lineage>
</organism>
<comment type="caution">
    <text evidence="1">The sequence shown here is derived from an EMBL/GenBank/DDBJ whole genome shotgun (WGS) entry which is preliminary data.</text>
</comment>
<dbReference type="Gene3D" id="3.40.50.1000">
    <property type="entry name" value="HAD superfamily/HAD-like"/>
    <property type="match status" value="1"/>
</dbReference>
<sequence length="134" mass="15619">MVVGFDYWQVISHYPEYFRELADMHRRAGHEVVIISAVGDRTAGTVERDVRTLGFSTAIPVYEVKFDHPRQAPELKLDKCRELRVTVFYDDRDDVCRLMNAHGILAMRVTRRDGSTYDLGSERDQAPRCRCRIR</sequence>
<dbReference type="EMBL" id="JANFQF010000006">
    <property type="protein sequence ID" value="MCQ4119319.1"/>
    <property type="molecule type" value="Genomic_DNA"/>
</dbReference>
<evidence type="ECO:0000313" key="2">
    <source>
        <dbReference type="Proteomes" id="UP001524501"/>
    </source>
</evidence>
<dbReference type="Proteomes" id="UP001524501">
    <property type="component" value="Unassembled WGS sequence"/>
</dbReference>